<dbReference type="AlphaFoldDB" id="K1TFE4"/>
<feature type="region of interest" description="Disordered" evidence="1">
    <location>
        <begin position="1"/>
        <end position="31"/>
    </location>
</feature>
<organism evidence="2">
    <name type="scientific">human gut metagenome</name>
    <dbReference type="NCBI Taxonomy" id="408170"/>
    <lineage>
        <taxon>unclassified sequences</taxon>
        <taxon>metagenomes</taxon>
        <taxon>organismal metagenomes</taxon>
    </lineage>
</organism>
<feature type="compositionally biased region" description="Polar residues" evidence="1">
    <location>
        <begin position="1"/>
        <end position="13"/>
    </location>
</feature>
<evidence type="ECO:0000256" key="1">
    <source>
        <dbReference type="SAM" id="MobiDB-lite"/>
    </source>
</evidence>
<feature type="compositionally biased region" description="Basic and acidic residues" evidence="1">
    <location>
        <begin position="91"/>
        <end position="100"/>
    </location>
</feature>
<gene>
    <name evidence="2" type="ORF">OBE_10259</name>
</gene>
<sequence>IMKGTTMDNNNLKKQNRLMKKPVPKTPEERSETEEIILDNFCGCCSSSDCTGLIPSDPTSETAADEYRNVYPYAVPDSDGVPYTKNKKKTYGKEGTHGGV</sequence>
<accession>K1TFE4</accession>
<comment type="caution">
    <text evidence="2">The sequence shown here is derived from an EMBL/GenBank/DDBJ whole genome shotgun (WGS) entry which is preliminary data.</text>
</comment>
<feature type="compositionally biased region" description="Basic residues" evidence="1">
    <location>
        <begin position="14"/>
        <end position="23"/>
    </location>
</feature>
<reference evidence="2" key="1">
    <citation type="journal article" date="2013" name="Environ. Microbiol.">
        <title>Microbiota from the distal guts of lean and obese adolescents exhibit partial functional redundancy besides clear differences in community structure.</title>
        <authorList>
            <person name="Ferrer M."/>
            <person name="Ruiz A."/>
            <person name="Lanza F."/>
            <person name="Haange S.B."/>
            <person name="Oberbach A."/>
            <person name="Till H."/>
            <person name="Bargiela R."/>
            <person name="Campoy C."/>
            <person name="Segura M.T."/>
            <person name="Richter M."/>
            <person name="von Bergen M."/>
            <person name="Seifert J."/>
            <person name="Suarez A."/>
        </authorList>
    </citation>
    <scope>NUCLEOTIDE SEQUENCE</scope>
</reference>
<feature type="region of interest" description="Disordered" evidence="1">
    <location>
        <begin position="78"/>
        <end position="100"/>
    </location>
</feature>
<proteinExistence type="predicted"/>
<feature type="non-terminal residue" evidence="2">
    <location>
        <position position="1"/>
    </location>
</feature>
<dbReference type="EMBL" id="AJWZ01007067">
    <property type="protein sequence ID" value="EKC57961.1"/>
    <property type="molecule type" value="Genomic_DNA"/>
</dbReference>
<evidence type="ECO:0000313" key="2">
    <source>
        <dbReference type="EMBL" id="EKC57961.1"/>
    </source>
</evidence>
<name>K1TFE4_9ZZZZ</name>
<protein>
    <submittedName>
        <fullName evidence="2">Uncharacterized protein</fullName>
    </submittedName>
</protein>